<protein>
    <submittedName>
        <fullName evidence="2">LEA type 2 family protein</fullName>
    </submittedName>
</protein>
<gene>
    <name evidence="2" type="ORF">H8E23_14635</name>
</gene>
<proteinExistence type="predicted"/>
<dbReference type="EMBL" id="JACNJH010000207">
    <property type="protein sequence ID" value="MBC8362619.1"/>
    <property type="molecule type" value="Genomic_DNA"/>
</dbReference>
<dbReference type="Proteomes" id="UP000603434">
    <property type="component" value="Unassembled WGS sequence"/>
</dbReference>
<evidence type="ECO:0000313" key="3">
    <source>
        <dbReference type="Proteomes" id="UP000603434"/>
    </source>
</evidence>
<dbReference type="SUPFAM" id="SSF117070">
    <property type="entry name" value="LEA14-like"/>
    <property type="match status" value="1"/>
</dbReference>
<sequence>MNKKSKLLTMLSLIVIAALLFGCAGMAAKPTEKNFKAPVVTLDSMEVAHAFGYWYYAKSVEPTKGTAGDVGAPLDLAFTFNIENPNEYPVQMEKITFDVAFEDFDVNTVGSTATQWIPAGKTNQVKVHAHFDVRQTLLSLLVTGGFKLQEKNTNAWAQLEAWWTEIPEYAVPIYVKGGSALFKADGLGKVVSFSANLP</sequence>
<evidence type="ECO:0000313" key="2">
    <source>
        <dbReference type="EMBL" id="MBC8362619.1"/>
    </source>
</evidence>
<organism evidence="2 3">
    <name type="scientific">Candidatus Desulfatibia profunda</name>
    <dbReference type="NCBI Taxonomy" id="2841695"/>
    <lineage>
        <taxon>Bacteria</taxon>
        <taxon>Pseudomonadati</taxon>
        <taxon>Thermodesulfobacteriota</taxon>
        <taxon>Desulfobacteria</taxon>
        <taxon>Desulfobacterales</taxon>
        <taxon>Desulfobacterales incertae sedis</taxon>
        <taxon>Candidatus Desulfatibia</taxon>
    </lineage>
</organism>
<reference evidence="2 3" key="1">
    <citation type="submission" date="2020-08" db="EMBL/GenBank/DDBJ databases">
        <title>Bridging the membrane lipid divide: bacteria of the FCB group superphylum have the potential to synthesize archaeal ether lipids.</title>
        <authorList>
            <person name="Villanueva L."/>
            <person name="Von Meijenfeldt F.A.B."/>
            <person name="Westbye A.B."/>
            <person name="Yadav S."/>
            <person name="Hopmans E.C."/>
            <person name="Dutilh B.E."/>
            <person name="Sinninghe Damste J.S."/>
        </authorList>
    </citation>
    <scope>NUCLEOTIDE SEQUENCE [LARGE SCALE GENOMIC DNA]</scope>
    <source>
        <strain evidence="2">NIOZ-UU30</strain>
    </source>
</reference>
<feature type="signal peptide" evidence="1">
    <location>
        <begin position="1"/>
        <end position="27"/>
    </location>
</feature>
<dbReference type="AlphaFoldDB" id="A0A8J6TN41"/>
<name>A0A8J6TN41_9BACT</name>
<dbReference type="PROSITE" id="PS51257">
    <property type="entry name" value="PROKAR_LIPOPROTEIN"/>
    <property type="match status" value="1"/>
</dbReference>
<comment type="caution">
    <text evidence="2">The sequence shown here is derived from an EMBL/GenBank/DDBJ whole genome shotgun (WGS) entry which is preliminary data.</text>
</comment>
<evidence type="ECO:0000256" key="1">
    <source>
        <dbReference type="SAM" id="SignalP"/>
    </source>
</evidence>
<keyword evidence="1" id="KW-0732">Signal</keyword>
<accession>A0A8J6TN41</accession>
<feature type="chain" id="PRO_5035213601" evidence="1">
    <location>
        <begin position="28"/>
        <end position="198"/>
    </location>
</feature>
<dbReference type="Gene3D" id="2.60.40.1820">
    <property type="match status" value="1"/>
</dbReference>